<dbReference type="EMBL" id="SNRW01000913">
    <property type="protein sequence ID" value="KAA6398637.1"/>
    <property type="molecule type" value="Genomic_DNA"/>
</dbReference>
<organism evidence="1 2">
    <name type="scientific">Streblomastix strix</name>
    <dbReference type="NCBI Taxonomy" id="222440"/>
    <lineage>
        <taxon>Eukaryota</taxon>
        <taxon>Metamonada</taxon>
        <taxon>Preaxostyla</taxon>
        <taxon>Oxymonadida</taxon>
        <taxon>Streblomastigidae</taxon>
        <taxon>Streblomastix</taxon>
    </lineage>
</organism>
<evidence type="ECO:0000313" key="1">
    <source>
        <dbReference type="EMBL" id="KAA6398637.1"/>
    </source>
</evidence>
<reference evidence="1 2" key="1">
    <citation type="submission" date="2019-03" db="EMBL/GenBank/DDBJ databases">
        <title>Single cell metagenomics reveals metabolic interactions within the superorganism composed of flagellate Streblomastix strix and complex community of Bacteroidetes bacteria on its surface.</title>
        <authorList>
            <person name="Treitli S.C."/>
            <person name="Kolisko M."/>
            <person name="Husnik F."/>
            <person name="Keeling P."/>
            <person name="Hampl V."/>
        </authorList>
    </citation>
    <scope>NUCLEOTIDE SEQUENCE [LARGE SCALE GENOMIC DNA]</scope>
    <source>
        <strain evidence="1">ST1C</strain>
    </source>
</reference>
<proteinExistence type="predicted"/>
<evidence type="ECO:0000313" key="2">
    <source>
        <dbReference type="Proteomes" id="UP000324800"/>
    </source>
</evidence>
<gene>
    <name evidence="1" type="ORF">EZS28_005839</name>
</gene>
<protein>
    <submittedName>
        <fullName evidence="1">Uncharacterized protein</fullName>
    </submittedName>
</protein>
<name>A0A5J4WUC7_9EUKA</name>
<sequence>MIYQLKVSELCALAESQQLRCYFYIKEMSLSPRVSTIVEVDSPFEKKSISINCLPQQSSSQAEIDSYNKSEDDALLLLKANVADLTNYVDLTSVQTISGQKQFGVISVSNISKLSKNDASILLAGGGDMLVSSLVTQPQLYEIIDIDTEKSKAYVFSIQEEMNDWMTIQDNVAKLVIGDNLYIDDKEVTDYWWDGTNLRVLETELPDMSNVISTLRAATGGGNAIIDISIDGNTLILARNTIYDNSSVFLVGEGVKSISDINATVDLSNYYNKTQIYFYSEIYSLLKNKSNIGVSYSKSESYAIDDVCTKFVDDAFQLLKVDMKQLISAYTKTETNNLLNNKTNTGVSYCKSETYTRDEVYTKGQDDTLLLAKADKTQLFDSYSKNETYVRDEVQIKTEIDQLISDIDVGDIDLTVYYNKTKTDELLDEKLGTTDLVNYVTLGTSQIITTNKIFNNACRFASSIDGMSTVIGSSFIKSGADNIVVLLGTGGIQPISKTEIDNKYVRLEGSVQQTITGRLKYVSSFGGTYDETQDPVENTYLTQSEVDVKLTNYVNISINQEINDTKTFNANINITGFVKTDKDDTSVLLVDGGTSLLSSLYFNINFGSHYWKCKQFHNSFSFSKHYKSYFIGNEAKDINSVGGIKFYKLRNKVVYNIELHLREDFMGFVFTCFPEKLWPFNKHSLELGDDGDYEPLKSATSDVNGDEKFNIVDDWHVNSTIDGIKSML</sequence>
<accession>A0A5J4WUC7</accession>
<dbReference type="Proteomes" id="UP000324800">
    <property type="component" value="Unassembled WGS sequence"/>
</dbReference>
<dbReference type="AlphaFoldDB" id="A0A5J4WUC7"/>
<comment type="caution">
    <text evidence="1">The sequence shown here is derived from an EMBL/GenBank/DDBJ whole genome shotgun (WGS) entry which is preliminary data.</text>
</comment>